<keyword evidence="2" id="KW-1185">Reference proteome</keyword>
<sequence length="384" mass="41888">MDMRDTYTLSGPKDGIYVIAVEAFQDLSKGSVIAGAIKIMDGVQPVFHKIDRSIERPVSSHSAVYLDTKSRITLTPLVSYKRQQAVQVFTEQISFPNGTIPAGQLQPGWVYHVQTKHWTTNIRATLFPVAGEVQAFMRDGQVHIEQYGWEIAPAAKEIGKETYSVFLTNPARTKPIKMKSYRSHEPSLRLHLAEGEYLILAMVTDALNSTCYLSCTEHDSDGLPSMLGHCAKTDNDPLCPNTTLIVSGSLLNTGSIESSVLPDSVATEAPKCPPDLEDLQSRLDDLLGSPQDSQGGQAMVAQELEELADVAGRSECLTEDALAAFLSKLTGVIPPRDPTSAKLQLRISARIINSVANATSRNVTNATDALSLMVRREKKCDDLC</sequence>
<dbReference type="EMBL" id="CDMY01000887">
    <property type="protein sequence ID" value="CEM36379.1"/>
    <property type="molecule type" value="Genomic_DNA"/>
</dbReference>
<dbReference type="InParanoid" id="A0A0G4GZF9"/>
<organism evidence="1 2">
    <name type="scientific">Vitrella brassicaformis (strain CCMP3155)</name>
    <dbReference type="NCBI Taxonomy" id="1169540"/>
    <lineage>
        <taxon>Eukaryota</taxon>
        <taxon>Sar</taxon>
        <taxon>Alveolata</taxon>
        <taxon>Colpodellida</taxon>
        <taxon>Vitrellaceae</taxon>
        <taxon>Vitrella</taxon>
    </lineage>
</organism>
<evidence type="ECO:0000313" key="1">
    <source>
        <dbReference type="EMBL" id="CEM36379.1"/>
    </source>
</evidence>
<proteinExistence type="predicted"/>
<dbReference type="VEuPathDB" id="CryptoDB:Vbra_10473"/>
<dbReference type="Proteomes" id="UP000041254">
    <property type="component" value="Unassembled WGS sequence"/>
</dbReference>
<gene>
    <name evidence="1" type="ORF">Vbra_10473</name>
</gene>
<name>A0A0G4GZF9_VITBC</name>
<protein>
    <submittedName>
        <fullName evidence="1">Uncharacterized protein</fullName>
    </submittedName>
</protein>
<dbReference type="AlphaFoldDB" id="A0A0G4GZF9"/>
<evidence type="ECO:0000313" key="2">
    <source>
        <dbReference type="Proteomes" id="UP000041254"/>
    </source>
</evidence>
<dbReference type="PhylomeDB" id="A0A0G4GZF9"/>
<reference evidence="1 2" key="1">
    <citation type="submission" date="2014-11" db="EMBL/GenBank/DDBJ databases">
        <authorList>
            <person name="Zhu J."/>
            <person name="Qi W."/>
            <person name="Song R."/>
        </authorList>
    </citation>
    <scope>NUCLEOTIDE SEQUENCE [LARGE SCALE GENOMIC DNA]</scope>
</reference>
<accession>A0A0G4GZF9</accession>